<feature type="transmembrane region" description="Helical" evidence="4">
    <location>
        <begin position="215"/>
        <end position="233"/>
    </location>
</feature>
<dbReference type="CDD" id="cd02966">
    <property type="entry name" value="TlpA_like_family"/>
    <property type="match status" value="1"/>
</dbReference>
<dbReference type="PANTHER" id="PTHR42852:SF18">
    <property type="entry name" value="CHROMOSOME UNDETERMINED SCAFFOLD_47, WHOLE GENOME SHOTGUN SEQUENCE"/>
    <property type="match status" value="1"/>
</dbReference>
<keyword evidence="4" id="KW-1133">Transmembrane helix</keyword>
<gene>
    <name evidence="6" type="ORF">EP867_10635</name>
</gene>
<accession>A0A3S3YII6</accession>
<feature type="transmembrane region" description="Helical" evidence="4">
    <location>
        <begin position="16"/>
        <end position="32"/>
    </location>
</feature>
<keyword evidence="3" id="KW-0676">Redox-active center</keyword>
<keyword evidence="4" id="KW-0472">Membrane</keyword>
<evidence type="ECO:0000256" key="4">
    <source>
        <dbReference type="SAM" id="Phobius"/>
    </source>
</evidence>
<sequence>MTDFALGPFLLSGERLIWILVTLVLWGAAALLSRRGRPDLNPWAFRATLAGLLGARLGFVAQNADVYLADPLSLFAIWQGGFALWGGVAGFAAVTLPLMWRRREMTPGMALAVLAALTLLFILAQLGRANEQFLPQDRVFEDLAGRQMTLEGPGVVNLWASWCPPCRREMPMMLEEAAANPDLPVYFVNQGESPGKIRNYLSTSGLVMRPVLDPAMGLMAGLGILGLPATLFVDAEGRVIHTHSGEISRAALRQGLSDLKKEIP</sequence>
<keyword evidence="7" id="KW-1185">Reference proteome</keyword>
<evidence type="ECO:0000256" key="3">
    <source>
        <dbReference type="ARBA" id="ARBA00023284"/>
    </source>
</evidence>
<feature type="transmembrane region" description="Helical" evidence="4">
    <location>
        <begin position="76"/>
        <end position="96"/>
    </location>
</feature>
<keyword evidence="2" id="KW-0201">Cytochrome c-type biogenesis</keyword>
<dbReference type="EMBL" id="SBLC01000013">
    <property type="protein sequence ID" value="RWY40937.1"/>
    <property type="molecule type" value="Genomic_DNA"/>
</dbReference>
<dbReference type="AlphaFoldDB" id="A0A3S3YII6"/>
<dbReference type="GO" id="GO:0042158">
    <property type="term" value="P:lipoprotein biosynthetic process"/>
    <property type="evidence" value="ECO:0007669"/>
    <property type="project" value="InterPro"/>
</dbReference>
<comment type="caution">
    <text evidence="6">The sequence shown here is derived from an EMBL/GenBank/DDBJ whole genome shotgun (WGS) entry which is preliminary data.</text>
</comment>
<dbReference type="Pfam" id="PF08534">
    <property type="entry name" value="Redoxin"/>
    <property type="match status" value="1"/>
</dbReference>
<evidence type="ECO:0000313" key="6">
    <source>
        <dbReference type="EMBL" id="RWY40937.1"/>
    </source>
</evidence>
<reference evidence="6 7" key="1">
    <citation type="journal article" date="2015" name="Int. J. Syst. Evol. Microbiol.">
        <title>Gemmobacter intermedius sp. nov., isolated from a white stork (Ciconia ciconia).</title>
        <authorList>
            <person name="Kampfer P."/>
            <person name="Jerzak L."/>
            <person name="Wilharm G."/>
            <person name="Golke J."/>
            <person name="Busse H.J."/>
            <person name="Glaeser S.P."/>
        </authorList>
    </citation>
    <scope>NUCLEOTIDE SEQUENCE [LARGE SCALE GENOMIC DNA]</scope>
    <source>
        <strain evidence="6 7">119/4</strain>
    </source>
</reference>
<feature type="domain" description="Thioredoxin" evidence="5">
    <location>
        <begin position="108"/>
        <end position="261"/>
    </location>
</feature>
<feature type="transmembrane region" description="Helical" evidence="4">
    <location>
        <begin position="108"/>
        <end position="127"/>
    </location>
</feature>
<dbReference type="InterPro" id="IPR001640">
    <property type="entry name" value="Lgt"/>
</dbReference>
<dbReference type="InterPro" id="IPR013766">
    <property type="entry name" value="Thioredoxin_domain"/>
</dbReference>
<dbReference type="GO" id="GO:0017004">
    <property type="term" value="P:cytochrome complex assembly"/>
    <property type="evidence" value="ECO:0007669"/>
    <property type="project" value="UniProtKB-KW"/>
</dbReference>
<dbReference type="GO" id="GO:0015036">
    <property type="term" value="F:disulfide oxidoreductase activity"/>
    <property type="evidence" value="ECO:0007669"/>
    <property type="project" value="UniProtKB-ARBA"/>
</dbReference>
<dbReference type="InterPro" id="IPR050553">
    <property type="entry name" value="Thioredoxin_ResA/DsbE_sf"/>
</dbReference>
<dbReference type="InterPro" id="IPR036249">
    <property type="entry name" value="Thioredoxin-like_sf"/>
</dbReference>
<dbReference type="InterPro" id="IPR017937">
    <property type="entry name" value="Thioredoxin_CS"/>
</dbReference>
<dbReference type="PROSITE" id="PS00194">
    <property type="entry name" value="THIOREDOXIN_1"/>
    <property type="match status" value="1"/>
</dbReference>
<evidence type="ECO:0000313" key="7">
    <source>
        <dbReference type="Proteomes" id="UP000287168"/>
    </source>
</evidence>
<dbReference type="RefSeq" id="WP_128488979.1">
    <property type="nucleotide sequence ID" value="NZ_JBHLXB010000003.1"/>
</dbReference>
<dbReference type="PROSITE" id="PS51352">
    <property type="entry name" value="THIOREDOXIN_2"/>
    <property type="match status" value="1"/>
</dbReference>
<comment type="subcellular location">
    <subcellularLocation>
        <location evidence="1">Cell envelope</location>
    </subcellularLocation>
</comment>
<dbReference type="SUPFAM" id="SSF52833">
    <property type="entry name" value="Thioredoxin-like"/>
    <property type="match status" value="1"/>
</dbReference>
<keyword evidence="4" id="KW-0812">Transmembrane</keyword>
<dbReference type="GO" id="GO:0008961">
    <property type="term" value="F:phosphatidylglycerol-prolipoprotein diacylglyceryl transferase activity"/>
    <property type="evidence" value="ECO:0007669"/>
    <property type="project" value="InterPro"/>
</dbReference>
<proteinExistence type="predicted"/>
<dbReference type="Pfam" id="PF01790">
    <property type="entry name" value="LGT"/>
    <property type="match status" value="1"/>
</dbReference>
<feature type="transmembrane region" description="Helical" evidence="4">
    <location>
        <begin position="44"/>
        <end position="64"/>
    </location>
</feature>
<dbReference type="Gene3D" id="3.40.30.10">
    <property type="entry name" value="Glutaredoxin"/>
    <property type="match status" value="1"/>
</dbReference>
<protein>
    <submittedName>
        <fullName evidence="6">TlpA family protein disulfide reductase</fullName>
    </submittedName>
</protein>
<dbReference type="InterPro" id="IPR013740">
    <property type="entry name" value="Redoxin"/>
</dbReference>
<dbReference type="PANTHER" id="PTHR42852">
    <property type="entry name" value="THIOL:DISULFIDE INTERCHANGE PROTEIN DSBE"/>
    <property type="match status" value="1"/>
</dbReference>
<dbReference type="OrthoDB" id="9799347at2"/>
<name>A0A3S3YII6_9RHOB</name>
<evidence type="ECO:0000259" key="5">
    <source>
        <dbReference type="PROSITE" id="PS51352"/>
    </source>
</evidence>
<evidence type="ECO:0000256" key="2">
    <source>
        <dbReference type="ARBA" id="ARBA00022748"/>
    </source>
</evidence>
<dbReference type="GO" id="GO:0005886">
    <property type="term" value="C:plasma membrane"/>
    <property type="evidence" value="ECO:0007669"/>
    <property type="project" value="InterPro"/>
</dbReference>
<organism evidence="6 7">
    <name type="scientific">Falsigemmobacter intermedius</name>
    <dbReference type="NCBI Taxonomy" id="1553448"/>
    <lineage>
        <taxon>Bacteria</taxon>
        <taxon>Pseudomonadati</taxon>
        <taxon>Pseudomonadota</taxon>
        <taxon>Alphaproteobacteria</taxon>
        <taxon>Rhodobacterales</taxon>
        <taxon>Paracoccaceae</taxon>
        <taxon>Falsigemmobacter</taxon>
    </lineage>
</organism>
<dbReference type="GO" id="GO:0030313">
    <property type="term" value="C:cell envelope"/>
    <property type="evidence" value="ECO:0007669"/>
    <property type="project" value="UniProtKB-SubCell"/>
</dbReference>
<dbReference type="Proteomes" id="UP000287168">
    <property type="component" value="Unassembled WGS sequence"/>
</dbReference>
<evidence type="ECO:0000256" key="1">
    <source>
        <dbReference type="ARBA" id="ARBA00004196"/>
    </source>
</evidence>